<reference evidence="2 3" key="2">
    <citation type="submission" date="2018-11" db="EMBL/GenBank/DDBJ databases">
        <authorList>
            <consortium name="Pathogen Informatics"/>
        </authorList>
    </citation>
    <scope>NUCLEOTIDE SEQUENCE [LARGE SCALE GENOMIC DNA]</scope>
</reference>
<dbReference type="WBParaSite" id="TASK_0000323601-mRNA-1">
    <property type="protein sequence ID" value="TASK_0000323601-mRNA-1"/>
    <property type="gene ID" value="TASK_0000323601"/>
</dbReference>
<accession>A0A0R3W0N7</accession>
<feature type="region of interest" description="Disordered" evidence="1">
    <location>
        <begin position="439"/>
        <end position="468"/>
    </location>
</feature>
<name>A0A0R3W0N7_TAEAS</name>
<dbReference type="OrthoDB" id="6223780at2759"/>
<dbReference type="PANTHER" id="PTHR31569">
    <property type="entry name" value="SWIM-TYPE DOMAIN-CONTAINING PROTEIN"/>
    <property type="match status" value="1"/>
</dbReference>
<evidence type="ECO:0000313" key="3">
    <source>
        <dbReference type="Proteomes" id="UP000282613"/>
    </source>
</evidence>
<dbReference type="Proteomes" id="UP000282613">
    <property type="component" value="Unassembled WGS sequence"/>
</dbReference>
<dbReference type="EMBL" id="UYRS01018292">
    <property type="protein sequence ID" value="VDK31485.1"/>
    <property type="molecule type" value="Genomic_DNA"/>
</dbReference>
<evidence type="ECO:0000313" key="2">
    <source>
        <dbReference type="EMBL" id="VDK31485.1"/>
    </source>
</evidence>
<protein>
    <submittedName>
        <fullName evidence="4">Protein FAR1-RELATED SEQUENCE</fullName>
    </submittedName>
</protein>
<keyword evidence="3" id="KW-1185">Reference proteome</keyword>
<proteinExistence type="predicted"/>
<dbReference type="InterPro" id="IPR052579">
    <property type="entry name" value="Zinc_finger_SWIM"/>
</dbReference>
<organism evidence="4">
    <name type="scientific">Taenia asiatica</name>
    <name type="common">Asian tapeworm</name>
    <dbReference type="NCBI Taxonomy" id="60517"/>
    <lineage>
        <taxon>Eukaryota</taxon>
        <taxon>Metazoa</taxon>
        <taxon>Spiralia</taxon>
        <taxon>Lophotrochozoa</taxon>
        <taxon>Platyhelminthes</taxon>
        <taxon>Cestoda</taxon>
        <taxon>Eucestoda</taxon>
        <taxon>Cyclophyllidea</taxon>
        <taxon>Taeniidae</taxon>
        <taxon>Taenia</taxon>
    </lineage>
</organism>
<gene>
    <name evidence="2" type="ORF">TASK_LOCUS3237</name>
</gene>
<sequence>MDCSLLFASVFSGTCFRNQNQFNEALRSFEVETGTQYLKTSRQPHREGTVEKTLFEFKHAQFACAKYGAGIRRGSRKQSPTGCTAKFTVSSTGGSLRVLKFDMLHNHPPEAVTESFKSSLVADDTFSGETLNAVTAGVDDEPVVADLTKEFLQTFGNRSFDSFQDLLGHMNSFMKATGSNYVMRNTVRFSKDYPNADKLVYRSVAFECYHFGTYTSYATIRRKQRTVKIGCRSKIYFCCKGDRLQVGSYQIKHNHEVSPKTGAGELKLPVGKNRRKNQVELDCKPSAKRVPPMRYEGGYDIVEAPENGNFGHSSRLDDKDNHWVEAPGPELYPSLTEVCDTSPRRANRLPTAVLFPQLDFSLGNLKSLASSGGTARLFSCLQELNALENKWRREFEQDPSSEAMEVPFNVSDVFPNDDTEDSPPRKRLSIFSSSRRAVTRDFPPMDIPQPPDLEQSEVEYANRPWFYD</sequence>
<evidence type="ECO:0000256" key="1">
    <source>
        <dbReference type="SAM" id="MobiDB-lite"/>
    </source>
</evidence>
<dbReference type="PANTHER" id="PTHR31569:SF4">
    <property type="entry name" value="SWIM-TYPE DOMAIN-CONTAINING PROTEIN"/>
    <property type="match status" value="1"/>
</dbReference>
<reference evidence="4" key="1">
    <citation type="submission" date="2016-04" db="UniProtKB">
        <authorList>
            <consortium name="WormBaseParasite"/>
        </authorList>
    </citation>
    <scope>IDENTIFICATION</scope>
</reference>
<feature type="region of interest" description="Disordered" evidence="1">
    <location>
        <begin position="398"/>
        <end position="427"/>
    </location>
</feature>
<evidence type="ECO:0000313" key="4">
    <source>
        <dbReference type="WBParaSite" id="TASK_0000323601-mRNA-1"/>
    </source>
</evidence>
<dbReference type="AlphaFoldDB" id="A0A0R3W0N7"/>